<protein>
    <recommendedName>
        <fullName evidence="4">Secreted protein</fullName>
    </recommendedName>
</protein>
<proteinExistence type="predicted"/>
<evidence type="ECO:0000256" key="1">
    <source>
        <dbReference type="SAM" id="SignalP"/>
    </source>
</evidence>
<comment type="caution">
    <text evidence="2">The sequence shown here is derived from an EMBL/GenBank/DDBJ whole genome shotgun (WGS) entry which is preliminary data.</text>
</comment>
<reference evidence="2" key="1">
    <citation type="submission" date="2016-03" db="EMBL/GenBank/DDBJ databases">
        <title>Mechanisms controlling the formation of the plant cell surface in tip-growing cells are functionally conserved among land plants.</title>
        <authorList>
            <person name="Honkanen S."/>
            <person name="Jones V.A."/>
            <person name="Morieri G."/>
            <person name="Champion C."/>
            <person name="Hetherington A.J."/>
            <person name="Kelly S."/>
            <person name="Saint-Marcoux D."/>
            <person name="Proust H."/>
            <person name="Prescott H."/>
            <person name="Dolan L."/>
        </authorList>
    </citation>
    <scope>NUCLEOTIDE SEQUENCE [LARGE SCALE GENOMIC DNA]</scope>
    <source>
        <tissue evidence="2">Whole gametophyte</tissue>
    </source>
</reference>
<feature type="signal peptide" evidence="1">
    <location>
        <begin position="1"/>
        <end position="28"/>
    </location>
</feature>
<evidence type="ECO:0000313" key="2">
    <source>
        <dbReference type="EMBL" id="OAE20278.1"/>
    </source>
</evidence>
<gene>
    <name evidence="2" type="ORF">AXG93_4010s1150</name>
</gene>
<accession>A0A176VH48</accession>
<evidence type="ECO:0008006" key="4">
    <source>
        <dbReference type="Google" id="ProtNLM"/>
    </source>
</evidence>
<feature type="chain" id="PRO_5008051838" description="Secreted protein" evidence="1">
    <location>
        <begin position="29"/>
        <end position="181"/>
    </location>
</feature>
<keyword evidence="3" id="KW-1185">Reference proteome</keyword>
<sequence>MTVDGATWVSELLLLLLLAVAPRKDGSALELDCGTRATQARIVVRASLAVGFAGGVCYSRRLRQADGQALWQGQAIHEHVLADTPNLAIEMVTSVHCLPARGREKTTDDSAELAIWWFLAIRVRHRLRVASSQFSSAQQVDECANLSVRRIVQSQEKTLRKRNCWHKSDDGRMRLAPPDLI</sequence>
<dbReference type="Proteomes" id="UP000077202">
    <property type="component" value="Unassembled WGS sequence"/>
</dbReference>
<name>A0A176VH48_MARPO</name>
<keyword evidence="1" id="KW-0732">Signal</keyword>
<dbReference type="EMBL" id="LVLJ01003652">
    <property type="protein sequence ID" value="OAE20278.1"/>
    <property type="molecule type" value="Genomic_DNA"/>
</dbReference>
<organism evidence="2 3">
    <name type="scientific">Marchantia polymorpha subsp. ruderalis</name>
    <dbReference type="NCBI Taxonomy" id="1480154"/>
    <lineage>
        <taxon>Eukaryota</taxon>
        <taxon>Viridiplantae</taxon>
        <taxon>Streptophyta</taxon>
        <taxon>Embryophyta</taxon>
        <taxon>Marchantiophyta</taxon>
        <taxon>Marchantiopsida</taxon>
        <taxon>Marchantiidae</taxon>
        <taxon>Marchantiales</taxon>
        <taxon>Marchantiaceae</taxon>
        <taxon>Marchantia</taxon>
    </lineage>
</organism>
<dbReference type="AlphaFoldDB" id="A0A176VH48"/>
<evidence type="ECO:0000313" key="3">
    <source>
        <dbReference type="Proteomes" id="UP000077202"/>
    </source>
</evidence>